<dbReference type="GO" id="GO:0005814">
    <property type="term" value="C:centriole"/>
    <property type="evidence" value="ECO:0007669"/>
    <property type="project" value="UniProtKB-SubCell"/>
</dbReference>
<dbReference type="GO" id="GO:0008017">
    <property type="term" value="F:microtubule binding"/>
    <property type="evidence" value="ECO:0007669"/>
    <property type="project" value="InterPro"/>
</dbReference>
<keyword evidence="3" id="KW-0963">Cytoplasm</keyword>
<feature type="compositionally biased region" description="Basic and acidic residues" evidence="17">
    <location>
        <begin position="921"/>
        <end position="937"/>
    </location>
</feature>
<evidence type="ECO:0000256" key="9">
    <source>
        <dbReference type="ARBA" id="ARBA00023212"/>
    </source>
</evidence>
<feature type="region of interest" description="Disordered" evidence="17">
    <location>
        <begin position="1127"/>
        <end position="1156"/>
    </location>
</feature>
<dbReference type="CDD" id="cd01365">
    <property type="entry name" value="KISc_KIF1A_KIF1B"/>
    <property type="match status" value="1"/>
</dbReference>
<dbReference type="Pfam" id="PF01852">
    <property type="entry name" value="START"/>
    <property type="match status" value="1"/>
</dbReference>
<feature type="region of interest" description="Disordered" evidence="17">
    <location>
        <begin position="3175"/>
        <end position="3211"/>
    </location>
</feature>
<gene>
    <name evidence="22 23" type="primary">stard9</name>
</gene>
<feature type="compositionally biased region" description="Polar residues" evidence="17">
    <location>
        <begin position="3539"/>
        <end position="3553"/>
    </location>
</feature>
<feature type="region of interest" description="Disordered" evidence="17">
    <location>
        <begin position="3014"/>
        <end position="3033"/>
    </location>
</feature>
<dbReference type="FunFam" id="3.40.850.10:FF:000021">
    <property type="entry name" value="kinesin-like protein KIF16B isoform X1"/>
    <property type="match status" value="1"/>
</dbReference>
<feature type="region of interest" description="Disordered" evidence="17">
    <location>
        <begin position="3652"/>
        <end position="3738"/>
    </location>
</feature>
<evidence type="ECO:0000256" key="17">
    <source>
        <dbReference type="SAM" id="MobiDB-lite"/>
    </source>
</evidence>
<evidence type="ECO:0000256" key="1">
    <source>
        <dbReference type="ARBA" id="ARBA00004114"/>
    </source>
</evidence>
<evidence type="ECO:0000259" key="20">
    <source>
        <dbReference type="PROSITE" id="PS50848"/>
    </source>
</evidence>
<keyword evidence="4" id="KW-0597">Phosphoprotein</keyword>
<dbReference type="InterPro" id="IPR027417">
    <property type="entry name" value="P-loop_NTPase"/>
</dbReference>
<feature type="compositionally biased region" description="Basic and acidic residues" evidence="17">
    <location>
        <begin position="3675"/>
        <end position="3694"/>
    </location>
</feature>
<feature type="compositionally biased region" description="Basic and acidic residues" evidence="17">
    <location>
        <begin position="3425"/>
        <end position="3438"/>
    </location>
</feature>
<dbReference type="InterPro" id="IPR002913">
    <property type="entry name" value="START_lipid-bd_dom"/>
</dbReference>
<dbReference type="PANTHER" id="PTHR47117:SF1">
    <property type="entry name" value="STAR-RELATED LIPID TRANSFER PROTEIN 9"/>
    <property type="match status" value="1"/>
</dbReference>
<evidence type="ECO:0000256" key="15">
    <source>
        <dbReference type="PROSITE-ProRule" id="PRU00283"/>
    </source>
</evidence>
<dbReference type="GO" id="GO:0005737">
    <property type="term" value="C:cytoplasm"/>
    <property type="evidence" value="ECO:0007669"/>
    <property type="project" value="UniProtKB-ARBA"/>
</dbReference>
<feature type="region of interest" description="Disordered" evidence="17">
    <location>
        <begin position="2573"/>
        <end position="2597"/>
    </location>
</feature>
<evidence type="ECO:0000259" key="19">
    <source>
        <dbReference type="PROSITE" id="PS50067"/>
    </source>
</evidence>
<feature type="compositionally biased region" description="Low complexity" evidence="17">
    <location>
        <begin position="304"/>
        <end position="316"/>
    </location>
</feature>
<name>A0A8J0SM21_XENTR</name>
<dbReference type="SMART" id="SM00129">
    <property type="entry name" value="KISc"/>
    <property type="match status" value="1"/>
</dbReference>
<dbReference type="CDD" id="cd22731">
    <property type="entry name" value="FHA_KIF16A_STARD9"/>
    <property type="match status" value="1"/>
</dbReference>
<dbReference type="PROSITE" id="PS50006">
    <property type="entry name" value="FHA_DOMAIN"/>
    <property type="match status" value="1"/>
</dbReference>
<dbReference type="InterPro" id="IPR019821">
    <property type="entry name" value="Kinesin_motor_CS"/>
</dbReference>
<feature type="compositionally biased region" description="Polar residues" evidence="17">
    <location>
        <begin position="946"/>
        <end position="977"/>
    </location>
</feature>
<feature type="coiled-coil region" evidence="16">
    <location>
        <begin position="3597"/>
        <end position="3639"/>
    </location>
</feature>
<dbReference type="InterPro" id="IPR008984">
    <property type="entry name" value="SMAD_FHA_dom_sf"/>
</dbReference>
<dbReference type="Pfam" id="PF00498">
    <property type="entry name" value="FHA"/>
    <property type="match status" value="1"/>
</dbReference>
<feature type="region of interest" description="Disordered" evidence="17">
    <location>
        <begin position="1231"/>
        <end position="1250"/>
    </location>
</feature>
<reference evidence="22" key="1">
    <citation type="submission" date="2025-08" db="UniProtKB">
        <authorList>
            <consortium name="RefSeq"/>
        </authorList>
    </citation>
    <scope>IDENTIFICATION</scope>
    <source>
        <strain evidence="22">Nigerian</strain>
        <tissue evidence="22">Liver and blood</tissue>
    </source>
</reference>
<evidence type="ECO:0000256" key="2">
    <source>
        <dbReference type="ARBA" id="ARBA00004123"/>
    </source>
</evidence>
<evidence type="ECO:0000313" key="23">
    <source>
        <dbReference type="Xenbase" id="XB-GENE-995220"/>
    </source>
</evidence>
<dbReference type="PROSITE" id="PS00411">
    <property type="entry name" value="KINESIN_MOTOR_1"/>
    <property type="match status" value="1"/>
</dbReference>
<feature type="binding site" evidence="15">
    <location>
        <begin position="103"/>
        <end position="110"/>
    </location>
    <ligand>
        <name>ATP</name>
        <dbReference type="ChEBI" id="CHEBI:30616"/>
    </ligand>
</feature>
<dbReference type="Pfam" id="PF00225">
    <property type="entry name" value="Kinesin"/>
    <property type="match status" value="1"/>
</dbReference>
<evidence type="ECO:0000256" key="13">
    <source>
        <dbReference type="ARBA" id="ARBA00070248"/>
    </source>
</evidence>
<dbReference type="GO" id="GO:0005634">
    <property type="term" value="C:nucleus"/>
    <property type="evidence" value="ECO:0007669"/>
    <property type="project" value="UniProtKB-SubCell"/>
</dbReference>
<feature type="region of interest" description="Disordered" evidence="17">
    <location>
        <begin position="3539"/>
        <end position="3561"/>
    </location>
</feature>
<feature type="compositionally biased region" description="Low complexity" evidence="17">
    <location>
        <begin position="3652"/>
        <end position="3670"/>
    </location>
</feature>
<keyword evidence="21" id="KW-1185">Reference proteome</keyword>
<feature type="domain" description="START" evidence="20">
    <location>
        <begin position="3837"/>
        <end position="3979"/>
    </location>
</feature>
<dbReference type="SUPFAM" id="SSF49879">
    <property type="entry name" value="SMAD/FHA domain"/>
    <property type="match status" value="1"/>
</dbReference>
<comment type="subunit">
    <text evidence="11">Interacts with ATAD3A.</text>
</comment>
<dbReference type="Gene3D" id="3.40.850.10">
    <property type="entry name" value="Kinesin motor domain"/>
    <property type="match status" value="1"/>
</dbReference>
<dbReference type="Gene3D" id="3.30.530.20">
    <property type="match status" value="1"/>
</dbReference>
<dbReference type="AGR" id="Xenbase:XB-GENE-995220"/>
<feature type="region of interest" description="Disordered" evidence="17">
    <location>
        <begin position="300"/>
        <end position="328"/>
    </location>
</feature>
<feature type="region of interest" description="Disordered" evidence="17">
    <location>
        <begin position="3272"/>
        <end position="3308"/>
    </location>
</feature>
<dbReference type="GO" id="GO:0003777">
    <property type="term" value="F:microtubule motor activity"/>
    <property type="evidence" value="ECO:0007669"/>
    <property type="project" value="InterPro"/>
</dbReference>
<dbReference type="InterPro" id="IPR001752">
    <property type="entry name" value="Kinesin_motor_dom"/>
</dbReference>
<dbReference type="GeneID" id="100489699"/>
<evidence type="ECO:0000256" key="14">
    <source>
        <dbReference type="ARBA" id="ARBA00079037"/>
    </source>
</evidence>
<dbReference type="OMA" id="DPQFQPH"/>
<dbReference type="GO" id="GO:0008289">
    <property type="term" value="F:lipid binding"/>
    <property type="evidence" value="ECO:0007669"/>
    <property type="project" value="InterPro"/>
</dbReference>
<feature type="compositionally biased region" description="Polar residues" evidence="17">
    <location>
        <begin position="3410"/>
        <end position="3424"/>
    </location>
</feature>
<evidence type="ECO:0000313" key="22">
    <source>
        <dbReference type="RefSeq" id="XP_012824730.2"/>
    </source>
</evidence>
<feature type="domain" description="Kinesin motor" evidence="19">
    <location>
        <begin position="3"/>
        <end position="381"/>
    </location>
</feature>
<comment type="function">
    <text evidence="12">Microtubule-dependent motor protein required for spindle pole assembly during mitosis. Required to stabilize the pericentriolar material (PCM).</text>
</comment>
<dbReference type="Xenbase" id="XB-GENE-995220">
    <property type="gene designation" value="stard9"/>
</dbReference>
<evidence type="ECO:0000256" key="5">
    <source>
        <dbReference type="ARBA" id="ARBA00022741"/>
    </source>
</evidence>
<keyword evidence="8 15" id="KW-0505">Motor protein</keyword>
<feature type="compositionally biased region" description="Low complexity" evidence="17">
    <location>
        <begin position="3189"/>
        <end position="3199"/>
    </location>
</feature>
<keyword evidence="7 16" id="KW-0175">Coiled coil</keyword>
<keyword evidence="6 15" id="KW-0067">ATP-binding</keyword>
<proteinExistence type="inferred from homology"/>
<dbReference type="KEGG" id="xtr:100489699"/>
<evidence type="ECO:0000256" key="6">
    <source>
        <dbReference type="ARBA" id="ARBA00022840"/>
    </source>
</evidence>
<evidence type="ECO:0000256" key="16">
    <source>
        <dbReference type="SAM" id="Coils"/>
    </source>
</evidence>
<evidence type="ECO:0000256" key="3">
    <source>
        <dbReference type="ARBA" id="ARBA00022490"/>
    </source>
</evidence>
<accession>A0A8J0SM21</accession>
<keyword evidence="9" id="KW-0206">Cytoskeleton</keyword>
<protein>
    <recommendedName>
        <fullName evidence="13">StAR-related lipid transfer protein 9</fullName>
    </recommendedName>
    <alternativeName>
        <fullName evidence="14">START domain-containing protein 9</fullName>
    </alternativeName>
</protein>
<dbReference type="PROSITE" id="PS50067">
    <property type="entry name" value="KINESIN_MOTOR_2"/>
    <property type="match status" value="1"/>
</dbReference>
<dbReference type="GO" id="GO:0005524">
    <property type="term" value="F:ATP binding"/>
    <property type="evidence" value="ECO:0007669"/>
    <property type="project" value="UniProtKB-UniRule"/>
</dbReference>
<evidence type="ECO:0000313" key="21">
    <source>
        <dbReference type="Proteomes" id="UP000008143"/>
    </source>
</evidence>
<feature type="domain" description="FHA" evidence="18">
    <location>
        <begin position="504"/>
        <end position="555"/>
    </location>
</feature>
<sequence length="3979" mass="442339">MANVRVALRVRPPSKRETAEGARIILNVDDKVARIKNIRLDHKSDGCGDVRERLMEFGFDSCYWSVDPEDPKYASQEVVFQDLGTLVLSEAISGYNVCLFAYGQTGSGKTYTMMGTPASIGLTPRICEGLFSYDEGSPEAPNSCRTEVSFLEIYNERVRDLLHKSEQKKPYTLRVREHPERGPYVQGLSQHVVTSYEQVVALLEEGMENRITAATHIHDASSRSHAIFTIQYTQAMLEDNLPTEITSKINLVDLAGSERASPEYCKDRLTEGSNINRSLVTLGIVISTLAQNSQMTSSCQSINSIASDGDSGSQGSPSGGSMNGSKRQPYVPYRDSILTWLLKDSLGGNSKTIMIATVSPASSSYNETMSTLRYASHAKNIVNKPRVNEDANVKLIRDLREEINRLKNMLQSFEIRTISPSFSDEKDGNFTELVKQNELKIEQLTKDWTEKWGDKAAIMEQYNVDINQGKAGLTIDSNLPHLITMDDDILSTRVVIYQLKEGQTNIGRFDSEQEQDIVLQGEWIERDHCMIHNCSGAVELQPVPGAQCTINGQEVTGSCRLSQGDVLIIGKTHRFRFNNPAEAAVLRQRRSDSQVSFVSSNSLDWLDLSGNFSTSTNENPLILNRKLESEEYQQKLKDLEGYYQQQVQQQQLYVEDLKKQIQTSKIRSEKELELEQSLINQIIEENRQWLVKEEQQLTKSHLQRRDSSAQTDPKPIAEAEVQNTAETENRPSAAELDRKRLVQRELLRKCSLRRAERNIRRKRIKFQLERIIKKQKLLEAKKELQHLQAVCWISEDTVKQLQNLDSDGPAKGLTHFRPSALPRSFQTLPNLSILKRNCEPAVSLHSNKPSNEKKPRRAVSVECLSSTCCSGLQSETPNDHQCIVQGVEKRPFGSITNQNKQSTYGKFVCAYTQMSKKRQKMDKTGSRSKSKTTEPLKRRNSRIPIATTNSDTKVKSFRSSPQQSLESCRKSTLQENKNTLEKNEATVKKNTKSIPKTITSGKKTAGRSTSTLKASKRDADLCLKNINKKPANGLAKICSSTDSINTLSRPTPTHAIDKRWQSTERLSRGLLKPKEVLFEDCKEEDETGSSESESFYSVDSLSSAFGSALTKDLNWKKLAIKNVACKNNSDSEDSEMSQDSLAERGTKREKPNRRRFNNYKTVLTPCSSSKDMVEDPNPLPLVMGTSITTGLSKSFSLDSLADAEDVPEMDSSEEMPAEIFWKLQSPRISGLQTEDQNNISSTEAENSSDKGLSNSFYLNVNPLFALDCSDAVLSNRDGINPQAQTNMDDVVSGELENSCPPDLAASALWESQDCTITSANNKCEGSTIISETELPNQVSTKYSIKNNQCPVEGTVKGSRVNLPLPNENVEPETTAPECTNEQRESNCQILDAAANSDFKDLQYLGPLKDQLKAGEKVVLKCSVKDESRALKDPDICIGLPTANHEDTSGPTPGTGKLKGGIVKEILPTRLKITTVNAKKSPNKMKLTRKEDTKEIRLQMKQSNDLTPDVICNQKEKCEPSTLSFHVTQGSGDTNHYNYHTTEGTSDQQDKYDTEVAKPMPNCEQLKHIDSLEPLFNPAVSNVLEVEDLDSLENLKMELSPQISVDGNKLEKPAEPCELQKLIPSSFYTSPHIELDLNANEENCKKCGIENDECDNGITEGREYLNERSGSTRVEDIMMVPDNHSHFNVNPCVDKCRKQPSLAQEKITPIASDLALDVKIKRNDLETGQGSGFTEEAMGSVQQNMEDNTPRLHEPKSTNTLLLTNSRDLTFNPTKLANDSNFITNVNLKDAKKESDKAGDGVSFVSVESDHCFTIPSPAASSDTLNSNVSGTETVSPALTDSGQKTVMFQSTSSFTKSTGSSLLPSFNEGACIQVDNNIKDNTFRQSDADMLSLVENISKERRERVMDGEAVTKPKLSEEIMLQVTNEQVNLLAPVKNHCSVPEQMTGSKNEDCELKGKNEKEKFSVDAQTESPLEKMACSTIKGAVGMADSMSCTLHDHNGSLRCTHSWQHDCIKTSEEIIVDVSGSHSSEINDNCRHENNMDNQSSSGDKGALWASVPRCPLYQDVQHLPVQTIRASGENTDNEINCRSSSTSVNRSYHTENGRNAGLVLPYYEAVMQNELLNEAKNSSDTIFKSGPFIKKSEAGNSPGSCQKSSSGAKRLATPHMQRSIQLGNHNTCVNPASETSIPNIHTDAKLAEAANVPWIANNNSHFVHGNESCVHKTLEQGASSQETAESMLLLSQLHSFSPCPAGNVANELLSKTSKLEPESSSKLGYFQSRTGEKGLVSSSVPSNEACHKEGKSHNVLDTQMPFIKGELISENNSASEDPLVYLLQSPVAAGDNLEVENITYLKTYTAEYLSNGNTVDLHNHLGHEQKVDPCTLINSDKTVISCSTSNDPSYSISCQTPFIVSVYDEKMAAKVDQPGEQRKKVRKENFCEEDSNPGKQMMDMVSPNKMYNVEIIRTDQDLTGETNVGARDNSVVGATCEEFTSDSSSLHDVHLGEDLMEASKCHLNQTWSPEYQQIHSECDSKAKEQYIGRDRSVSLPATLCVPLDNYQSSYLKLERSHVKVPEGHCLSSSKSPGTEHLQPPKRRLSIPTSHRNFSCTQLASSTSDSLEYLNAYPTFNQSNNAVSHIKTISVENEMKQAESKAMYQGHPHHIAANNWGSSSLSSNLPLSPNSYHNRALVRDPKESQSVFSSNIFQEVPSEAEQSGQVLTENKENMHFSSSDINPFVHSWQLEGNGKGGLKPCVFNSTSDVSCSKFQDKIMRCSSVAEGLNTHVSPFHSHLSSYANAKMASSTLSSAEDMHIRNDTTQDFQSTNSLDCSSYYYPLSEEAVALNYDCGPQHDSSYELKPKSENGSMQVDEIMVLYTSESETCNNDIIKVKSEQETQTKGRYRRLNRHQRSHTDVSSIKGAKCRNQRPASWSNMQNMSLHLSQLLYETSELLGNISQHDSGHIHADSTEKAVTKAMRDSFTQTTVDRGIQTDCQVSNYMQNKDDEKENLRSNIIVAGTGSQTQHQKSQEKQTAHDASIAKTQSLPNLHDVSSCKQREPLYSSSHVRTSTPFLAHMPAGISPSSYATRLSSFSPFSENPPSEGSCTEVGGSALSATQTLYNIEHNTTEKLSERCNVGEGTVMVERATSPILTLKASKKSLHKNTVAPALNSQNMVKVLRHRSTKEHGSSETGSDSENSTSQSSSEKANTFRLPSSRESAWKRLKEDHKRPYRFKSEDCIVREEHPFQRNRSSSISELSSIGRPYSDYNLFTLKRRDKGDGTSATALNAQHPLGRSPSLENLSPIKQPAPNKISQSKRYPTLENEFENYPIPSSNLLLKDKSHSMSILEASHFQEDGLSFVESECNTDVLLNPDSSTSTSRKSHNHTLQGLPMHNKFSNWSGVQCTPSRLLPGSPANPSLRDSPTKTEYSMQKEEQEHSPITVDESRTREIEMLQRERVEIMSGIHLDLNLQPLTVQLAEAKLSYGIGETDALLRVMQNGTTDDKKDITSLKKQLYDRHIKVIEGLRKEREDRLQIFRRSRSLSPQKQLSASQGSLTSLRESDLPSRRREYLQQLRKDVVDHTRFQEPKREPAQCPSEIELMLKDYQKAREEAKSEIARARDKLRERAELEKKRLQQSCLIKEETKLKSLMSTSTLCTSSNLSLSSGPTSGYNSSSITATQDKRSHQDLKETKTSSRRMDLAPGASRGRSAVRNGHLISLSQKEPVPDVTSQSRTPAEDKASVDIAPAISNSSHAPYRSGLSHPAVSYQDIARQAQATAVTQIMAACCGNIKNLFQYQAAAGWNYQCTERDVLVYYKAFPSSTKHGFLGAGVIRRPLHDVWGMVKDTDTRHLYDKSILTAQVHQRVGNNIQLVYVRSDVSLCYLKQPRDFCCITMESKEGAGYSLCFQSVYSESMPRPSSDTVRGELLPSAWMLQPDTINGENVTRVVYLLQVDFGAPAVPSRLLKVISKRQPLVIASLARFLSV</sequence>
<comment type="similarity">
    <text evidence="15">Belongs to the TRAFAC class myosin-kinesin ATPase superfamily. Kinesin family.</text>
</comment>
<keyword evidence="5 15" id="KW-0547">Nucleotide-binding</keyword>
<dbReference type="InterPro" id="IPR023393">
    <property type="entry name" value="START-like_dom_sf"/>
</dbReference>
<dbReference type="CTD" id="57519"/>
<dbReference type="PROSITE" id="PS50848">
    <property type="entry name" value="START"/>
    <property type="match status" value="1"/>
</dbReference>
<dbReference type="PRINTS" id="PR00380">
    <property type="entry name" value="KINESINHEAVY"/>
</dbReference>
<evidence type="ECO:0000256" key="4">
    <source>
        <dbReference type="ARBA" id="ARBA00022553"/>
    </source>
</evidence>
<evidence type="ECO:0000256" key="7">
    <source>
        <dbReference type="ARBA" id="ARBA00023054"/>
    </source>
</evidence>
<dbReference type="FunFam" id="3.30.530.20:FF:000022">
    <property type="entry name" value="StAR-related lipid transfer (START) domain-containing 9"/>
    <property type="match status" value="1"/>
</dbReference>
<dbReference type="Gene3D" id="2.60.200.20">
    <property type="match status" value="1"/>
</dbReference>
<feature type="region of interest" description="Disordered" evidence="17">
    <location>
        <begin position="915"/>
        <end position="983"/>
    </location>
</feature>
<evidence type="ECO:0000256" key="11">
    <source>
        <dbReference type="ARBA" id="ARBA00038673"/>
    </source>
</evidence>
<feature type="region of interest" description="Disordered" evidence="17">
    <location>
        <begin position="1361"/>
        <end position="1381"/>
    </location>
</feature>
<feature type="region of interest" description="Disordered" evidence="17">
    <location>
        <begin position="3038"/>
        <end position="3057"/>
    </location>
</feature>
<evidence type="ECO:0000256" key="12">
    <source>
        <dbReference type="ARBA" id="ARBA00057304"/>
    </source>
</evidence>
<feature type="region of interest" description="Disordered" evidence="17">
    <location>
        <begin position="3402"/>
        <end position="3438"/>
    </location>
</feature>
<feature type="compositionally biased region" description="Polar residues" evidence="17">
    <location>
        <begin position="3200"/>
        <end position="3211"/>
    </location>
</feature>
<dbReference type="SUPFAM" id="SSF55961">
    <property type="entry name" value="Bet v1-like"/>
    <property type="match status" value="1"/>
</dbReference>
<dbReference type="FunFam" id="2.60.200.20:FF:000005">
    <property type="entry name" value="Kinesin family member 16B"/>
    <property type="match status" value="1"/>
</dbReference>
<organism evidence="21 22">
    <name type="scientific">Xenopus tropicalis</name>
    <name type="common">Western clawed frog</name>
    <name type="synonym">Silurana tropicalis</name>
    <dbReference type="NCBI Taxonomy" id="8364"/>
    <lineage>
        <taxon>Eukaryota</taxon>
        <taxon>Metazoa</taxon>
        <taxon>Chordata</taxon>
        <taxon>Craniata</taxon>
        <taxon>Vertebrata</taxon>
        <taxon>Euteleostomi</taxon>
        <taxon>Amphibia</taxon>
        <taxon>Batrachia</taxon>
        <taxon>Anura</taxon>
        <taxon>Pipoidea</taxon>
        <taxon>Pipidae</taxon>
        <taxon>Xenopodinae</taxon>
        <taxon>Xenopus</taxon>
        <taxon>Silurana</taxon>
    </lineage>
</organism>
<dbReference type="Proteomes" id="UP000008143">
    <property type="component" value="Chromosome 8"/>
</dbReference>
<comment type="subcellular location">
    <subcellularLocation>
        <location evidence="1">Cytoplasm</location>
        <location evidence="1">Cytoskeleton</location>
        <location evidence="1">Microtubule organizing center</location>
        <location evidence="1">Centrosome</location>
        <location evidence="1">Centriole</location>
    </subcellularLocation>
    <subcellularLocation>
        <location evidence="2">Nucleus</location>
    </subcellularLocation>
</comment>
<dbReference type="PANTHER" id="PTHR47117">
    <property type="entry name" value="STAR-RELATED LIPID TRANSFER PROTEIN 9"/>
    <property type="match status" value="1"/>
</dbReference>
<dbReference type="SUPFAM" id="SSF52540">
    <property type="entry name" value="P-loop containing nucleoside triphosphate hydrolases"/>
    <property type="match status" value="1"/>
</dbReference>
<feature type="region of interest" description="Disordered" evidence="17">
    <location>
        <begin position="700"/>
        <end position="734"/>
    </location>
</feature>
<evidence type="ECO:0000256" key="8">
    <source>
        <dbReference type="ARBA" id="ARBA00023175"/>
    </source>
</evidence>
<dbReference type="GO" id="GO:0007018">
    <property type="term" value="P:microtubule-based movement"/>
    <property type="evidence" value="ECO:0007669"/>
    <property type="project" value="InterPro"/>
</dbReference>
<dbReference type="InterPro" id="IPR000253">
    <property type="entry name" value="FHA_dom"/>
</dbReference>
<evidence type="ECO:0000259" key="18">
    <source>
        <dbReference type="PROSITE" id="PS50006"/>
    </source>
</evidence>
<dbReference type="RefSeq" id="XP_012824730.2">
    <property type="nucleotide sequence ID" value="XM_012969276.3"/>
</dbReference>
<keyword evidence="10" id="KW-0539">Nucleus</keyword>
<dbReference type="SMART" id="SM00234">
    <property type="entry name" value="START"/>
    <property type="match status" value="1"/>
</dbReference>
<dbReference type="InterPro" id="IPR036961">
    <property type="entry name" value="Kinesin_motor_dom_sf"/>
</dbReference>
<evidence type="ECO:0000256" key="10">
    <source>
        <dbReference type="ARBA" id="ARBA00023242"/>
    </source>
</evidence>